<organism evidence="1 2">
    <name type="scientific">Mycetocola miduiensis</name>
    <dbReference type="NCBI Taxonomy" id="995034"/>
    <lineage>
        <taxon>Bacteria</taxon>
        <taxon>Bacillati</taxon>
        <taxon>Actinomycetota</taxon>
        <taxon>Actinomycetes</taxon>
        <taxon>Micrococcales</taxon>
        <taxon>Microbacteriaceae</taxon>
        <taxon>Mycetocola</taxon>
    </lineage>
</organism>
<reference evidence="2" key="1">
    <citation type="submission" date="2016-10" db="EMBL/GenBank/DDBJ databases">
        <authorList>
            <person name="Varghese N."/>
            <person name="Submissions S."/>
        </authorList>
    </citation>
    <scope>NUCLEOTIDE SEQUENCE [LARGE SCALE GENOMIC DNA]</scope>
    <source>
        <strain evidence="2">CGMCC 1.11101</strain>
    </source>
</reference>
<accession>A0A1I5BTX7</accession>
<sequence length="318" mass="35430">MLVGMDAFQHADFIRRRDLVAIGEDQAIRQQLRHGRLVRVAPGSFVEQGTWQSLDALARHRMAVLATARRLRTPVVFSHHAAAALHGIRMLGNWPSTVDVTLERASGGRSDGWLRRHCTGLDDVDVVVLGDLTVTSPAQTVVDLARMLPFADAVVTMDSALHRKRTGGALTTRAAILDRCAAAEGKRGWRRAQLAADFSTDLSDSPEESHSRVQIHLAGFPVPTLQETFVDAEGFVAQTDFYWREFDHAGECDGRGKYRDPAYLRGRTPVDVVIAEKNRENRLRRLVRGMSRWEPADLYPPSRMVNILLRAGLPRSRG</sequence>
<name>A0A1I5BTX7_9MICO</name>
<keyword evidence="2" id="KW-1185">Reference proteome</keyword>
<proteinExistence type="predicted"/>
<protein>
    <submittedName>
        <fullName evidence="1">Transcriptional regulator, AbiEi antitoxin, Type IV TA system</fullName>
    </submittedName>
</protein>
<evidence type="ECO:0000313" key="2">
    <source>
        <dbReference type="Proteomes" id="UP000198867"/>
    </source>
</evidence>
<gene>
    <name evidence="1" type="ORF">SAMN05216219_2104</name>
</gene>
<dbReference type="AlphaFoldDB" id="A0A1I5BTX7"/>
<dbReference type="STRING" id="995034.SAMN05216219_2104"/>
<dbReference type="Proteomes" id="UP000198867">
    <property type="component" value="Unassembled WGS sequence"/>
</dbReference>
<dbReference type="EMBL" id="FOVM01000005">
    <property type="protein sequence ID" value="SFN78229.1"/>
    <property type="molecule type" value="Genomic_DNA"/>
</dbReference>
<evidence type="ECO:0000313" key="1">
    <source>
        <dbReference type="EMBL" id="SFN78229.1"/>
    </source>
</evidence>